<evidence type="ECO:0000256" key="4">
    <source>
        <dbReference type="ARBA" id="ARBA00022960"/>
    </source>
</evidence>
<evidence type="ECO:0000256" key="9">
    <source>
        <dbReference type="SAM" id="Phobius"/>
    </source>
</evidence>
<name>A0ABN0WS66_9ACTN</name>
<reference evidence="11 12" key="1">
    <citation type="journal article" date="2019" name="Int. J. Syst. Evol. Microbiol.">
        <title>The Global Catalogue of Microorganisms (GCM) 10K type strain sequencing project: providing services to taxonomists for standard genome sequencing and annotation.</title>
        <authorList>
            <consortium name="The Broad Institute Genomics Platform"/>
            <consortium name="The Broad Institute Genome Sequencing Center for Infectious Disease"/>
            <person name="Wu L."/>
            <person name="Ma J."/>
        </authorList>
    </citation>
    <scope>NUCLEOTIDE SEQUENCE [LARGE SCALE GENOMIC DNA]</scope>
    <source>
        <strain evidence="11 12">JCM 3146</strain>
    </source>
</reference>
<keyword evidence="6" id="KW-0961">Cell wall biogenesis/degradation</keyword>
<accession>A0ABN0WS66</accession>
<dbReference type="Gene3D" id="3.40.710.10">
    <property type="entry name" value="DD-peptidase/beta-lactamase superfamily"/>
    <property type="match status" value="1"/>
</dbReference>
<evidence type="ECO:0000256" key="2">
    <source>
        <dbReference type="ARBA" id="ARBA00022729"/>
    </source>
</evidence>
<dbReference type="EMBL" id="BAAABM010000037">
    <property type="protein sequence ID" value="GAA0345436.1"/>
    <property type="molecule type" value="Genomic_DNA"/>
</dbReference>
<keyword evidence="2" id="KW-0732">Signal</keyword>
<evidence type="ECO:0000313" key="12">
    <source>
        <dbReference type="Proteomes" id="UP001501822"/>
    </source>
</evidence>
<dbReference type="PANTHER" id="PTHR21581:SF33">
    <property type="entry name" value="D-ALANYL-D-ALANINE CARBOXYPEPTIDASE DACB"/>
    <property type="match status" value="1"/>
</dbReference>
<keyword evidence="9" id="KW-0812">Transmembrane</keyword>
<dbReference type="InterPro" id="IPR012338">
    <property type="entry name" value="Beta-lactam/transpept-like"/>
</dbReference>
<feature type="domain" description="Peptidase S11 D-alanyl-D-alanine carboxypeptidase A N-terminal" evidence="10">
    <location>
        <begin position="471"/>
        <end position="675"/>
    </location>
</feature>
<feature type="compositionally biased region" description="Basic and acidic residues" evidence="8">
    <location>
        <begin position="190"/>
        <end position="203"/>
    </location>
</feature>
<sequence length="789" mass="82528">MNDASQESQDDAGHETSGPPSPGDPDGGPEPQEETGTPTADDAEPGARPRPEPGQEESPDPEGATDLGQEDSPDPGDATAPTSHDTAEPEPEPEQSPPATGPTAEHDDTPDPDTEDEDEENAEHPPPPPEPTEHPASLFEPTRRPAPLFDPAYRAVPSSEPTSAEIAAEAVPDEDATDTAEHVRPQPADEPEHPRPEANEPHADTTAPEPEEPGERPIPYQDHTVMDLPQQSYPPRRRTSPEPPPTAPHRPTPPEPRPPRPAPSEPRSPHPAPAPVPPPRTPDADRGPDVEAPVPPRYPAASAYSTAPATVEQVLPARRPAAPADFASTTQRDGVPMITPPAVATTSYPAAPTRTPPPPPPPAISSGPMRPPLTEAPAQPAAQLPPAEPPVRKRRRGRLIVAVIALVLLAGLMAGQLVRPVPAPKLRLTLSATRYTFGGPALDLPWPDQGQATLYAEGLGSMGSSGGQSPTPTASVAKVMTAYVVLHDHALRAGEDGPAFQISAEEAARLPERKQRGESLVEVVAGQEFTEHKALEALLIVSANNLAHELARWDAGDEQAFVEKMNAAARSLGMTSTTYTDPSGYDSQTVSTAADQVKLLTAAMKLPAFAEIVAMHTYEPNDGRPSRSGGDILVGRHGVIGGKTGYTDAAGGNFVFAARKRIGKTTTTIIGAVMGQQSPSAMGAIEAAQRLVVGAENALTSVTLAKAGSQVALVDDGLGGRVPLRASAPVTVVGWSGLTVPVHVTGDPPHQAAEGTRVGAVRAGSAVTPLTLDRDLNKPSILERLRRLA</sequence>
<evidence type="ECO:0000256" key="1">
    <source>
        <dbReference type="ARBA" id="ARBA00007164"/>
    </source>
</evidence>
<keyword evidence="9" id="KW-0472">Membrane</keyword>
<evidence type="ECO:0000256" key="5">
    <source>
        <dbReference type="ARBA" id="ARBA00022984"/>
    </source>
</evidence>
<organism evidence="11 12">
    <name type="scientific">Actinoallomurus spadix</name>
    <dbReference type="NCBI Taxonomy" id="79912"/>
    <lineage>
        <taxon>Bacteria</taxon>
        <taxon>Bacillati</taxon>
        <taxon>Actinomycetota</taxon>
        <taxon>Actinomycetes</taxon>
        <taxon>Streptosporangiales</taxon>
        <taxon>Thermomonosporaceae</taxon>
        <taxon>Actinoallomurus</taxon>
    </lineage>
</organism>
<feature type="compositionally biased region" description="Pro residues" evidence="8">
    <location>
        <begin position="241"/>
        <end position="281"/>
    </location>
</feature>
<dbReference type="PANTHER" id="PTHR21581">
    <property type="entry name" value="D-ALANYL-D-ALANINE CARBOXYPEPTIDASE"/>
    <property type="match status" value="1"/>
</dbReference>
<feature type="region of interest" description="Disordered" evidence="8">
    <location>
        <begin position="322"/>
        <end position="393"/>
    </location>
</feature>
<feature type="compositionally biased region" description="Acidic residues" evidence="8">
    <location>
        <begin position="110"/>
        <end position="121"/>
    </location>
</feature>
<keyword evidence="9" id="KW-1133">Transmembrane helix</keyword>
<keyword evidence="3" id="KW-0378">Hydrolase</keyword>
<evidence type="ECO:0000256" key="8">
    <source>
        <dbReference type="SAM" id="MobiDB-lite"/>
    </source>
</evidence>
<dbReference type="Proteomes" id="UP001501822">
    <property type="component" value="Unassembled WGS sequence"/>
</dbReference>
<evidence type="ECO:0000256" key="6">
    <source>
        <dbReference type="ARBA" id="ARBA00023316"/>
    </source>
</evidence>
<dbReference type="PRINTS" id="PR00725">
    <property type="entry name" value="DADACBPTASE1"/>
</dbReference>
<dbReference type="Pfam" id="PF00768">
    <property type="entry name" value="Peptidase_S11"/>
    <property type="match status" value="1"/>
</dbReference>
<keyword evidence="4" id="KW-0133">Cell shape</keyword>
<proteinExistence type="inferred from homology"/>
<evidence type="ECO:0000256" key="7">
    <source>
        <dbReference type="RuleBase" id="RU004016"/>
    </source>
</evidence>
<feature type="transmembrane region" description="Helical" evidence="9">
    <location>
        <begin position="399"/>
        <end position="418"/>
    </location>
</feature>
<dbReference type="SUPFAM" id="SSF56601">
    <property type="entry name" value="beta-lactamase/transpeptidase-like"/>
    <property type="match status" value="1"/>
</dbReference>
<gene>
    <name evidence="11" type="ORF">GCM10010151_38720</name>
</gene>
<evidence type="ECO:0000259" key="10">
    <source>
        <dbReference type="Pfam" id="PF00768"/>
    </source>
</evidence>
<evidence type="ECO:0000313" key="11">
    <source>
        <dbReference type="EMBL" id="GAA0345436.1"/>
    </source>
</evidence>
<feature type="compositionally biased region" description="Low complexity" evidence="8">
    <location>
        <begin position="364"/>
        <end position="385"/>
    </location>
</feature>
<feature type="compositionally biased region" description="Pro residues" evidence="8">
    <location>
        <begin position="354"/>
        <end position="363"/>
    </location>
</feature>
<evidence type="ECO:0000256" key="3">
    <source>
        <dbReference type="ARBA" id="ARBA00022801"/>
    </source>
</evidence>
<keyword evidence="12" id="KW-1185">Reference proteome</keyword>
<keyword evidence="5" id="KW-0573">Peptidoglycan synthesis</keyword>
<protein>
    <recommendedName>
        <fullName evidence="10">Peptidase S11 D-alanyl-D-alanine carboxypeptidase A N-terminal domain-containing protein</fullName>
    </recommendedName>
</protein>
<feature type="compositionally biased region" description="Low complexity" evidence="8">
    <location>
        <begin position="344"/>
        <end position="353"/>
    </location>
</feature>
<feature type="region of interest" description="Disordered" evidence="8">
    <location>
        <begin position="1"/>
        <end position="306"/>
    </location>
</feature>
<comment type="caution">
    <text evidence="11">The sequence shown here is derived from an EMBL/GenBank/DDBJ whole genome shotgun (WGS) entry which is preliminary data.</text>
</comment>
<dbReference type="RefSeq" id="WP_252808397.1">
    <property type="nucleotide sequence ID" value="NZ_BAAABM010000037.1"/>
</dbReference>
<comment type="similarity">
    <text evidence="1 7">Belongs to the peptidase S11 family.</text>
</comment>
<dbReference type="InterPro" id="IPR018044">
    <property type="entry name" value="Peptidase_S11"/>
</dbReference>
<dbReference type="InterPro" id="IPR001967">
    <property type="entry name" value="Peptidase_S11_N"/>
</dbReference>